<proteinExistence type="predicted"/>
<gene>
    <name evidence="1" type="ORF">GWI33_019632</name>
</gene>
<name>A0A834HRA1_RHYFE</name>
<reference evidence="1" key="1">
    <citation type="submission" date="2020-08" db="EMBL/GenBank/DDBJ databases">
        <title>Genome sequencing and assembly of the red palm weevil Rhynchophorus ferrugineus.</title>
        <authorList>
            <person name="Dias G.B."/>
            <person name="Bergman C.M."/>
            <person name="Manee M."/>
        </authorList>
    </citation>
    <scope>NUCLEOTIDE SEQUENCE</scope>
    <source>
        <strain evidence="1">AA-2017</strain>
        <tissue evidence="1">Whole larva</tissue>
    </source>
</reference>
<dbReference type="AlphaFoldDB" id="A0A834HRA1"/>
<dbReference type="Proteomes" id="UP000625711">
    <property type="component" value="Unassembled WGS sequence"/>
</dbReference>
<protein>
    <submittedName>
        <fullName evidence="1">Uncharacterized protein</fullName>
    </submittedName>
</protein>
<evidence type="ECO:0000313" key="2">
    <source>
        <dbReference type="Proteomes" id="UP000625711"/>
    </source>
</evidence>
<sequence length="84" mass="9605">MRRSRRKNVTETLCFRTSGRTVNSAIPTEYGEAGFLPKFVVIFSIDIKGTHTTQLNRSRARRPGIDCSIQSKTRYLATKQYFSS</sequence>
<accession>A0A834HRA1</accession>
<keyword evidence="2" id="KW-1185">Reference proteome</keyword>
<comment type="caution">
    <text evidence="1">The sequence shown here is derived from an EMBL/GenBank/DDBJ whole genome shotgun (WGS) entry which is preliminary data.</text>
</comment>
<dbReference type="EMBL" id="JAACXV010014465">
    <property type="protein sequence ID" value="KAF7267140.1"/>
    <property type="molecule type" value="Genomic_DNA"/>
</dbReference>
<evidence type="ECO:0000313" key="1">
    <source>
        <dbReference type="EMBL" id="KAF7267140.1"/>
    </source>
</evidence>
<organism evidence="1 2">
    <name type="scientific">Rhynchophorus ferrugineus</name>
    <name type="common">Red palm weevil</name>
    <name type="synonym">Curculio ferrugineus</name>
    <dbReference type="NCBI Taxonomy" id="354439"/>
    <lineage>
        <taxon>Eukaryota</taxon>
        <taxon>Metazoa</taxon>
        <taxon>Ecdysozoa</taxon>
        <taxon>Arthropoda</taxon>
        <taxon>Hexapoda</taxon>
        <taxon>Insecta</taxon>
        <taxon>Pterygota</taxon>
        <taxon>Neoptera</taxon>
        <taxon>Endopterygota</taxon>
        <taxon>Coleoptera</taxon>
        <taxon>Polyphaga</taxon>
        <taxon>Cucujiformia</taxon>
        <taxon>Curculionidae</taxon>
        <taxon>Dryophthorinae</taxon>
        <taxon>Rhynchophorus</taxon>
    </lineage>
</organism>